<protein>
    <recommendedName>
        <fullName evidence="8">DUF86 domain-containing protein</fullName>
    </recommendedName>
</protein>
<dbReference type="GO" id="GO:0004540">
    <property type="term" value="F:RNA nuclease activity"/>
    <property type="evidence" value="ECO:0007669"/>
    <property type="project" value="InterPro"/>
</dbReference>
<dbReference type="AlphaFoldDB" id="A0A254TH50"/>
<accession>A0A254TH50</accession>
<dbReference type="PANTHER" id="PTHR34139">
    <property type="entry name" value="UPF0331 PROTEIN MJ0127"/>
    <property type="match status" value="1"/>
</dbReference>
<reference evidence="6 7" key="1">
    <citation type="submission" date="2016-02" db="EMBL/GenBank/DDBJ databases">
        <authorList>
            <person name="Wen L."/>
            <person name="He K."/>
            <person name="Yang H."/>
        </authorList>
    </citation>
    <scope>NUCLEOTIDE SEQUENCE [LARGE SCALE GENOMIC DNA]</scope>
    <source>
        <strain evidence="6 7">TSA40</strain>
    </source>
</reference>
<dbReference type="OrthoDB" id="4829434at2"/>
<evidence type="ECO:0000313" key="7">
    <source>
        <dbReference type="Proteomes" id="UP000197535"/>
    </source>
</evidence>
<keyword evidence="5" id="KW-0378">Hydrolase</keyword>
<dbReference type="Pfam" id="PF01934">
    <property type="entry name" value="HepT-like"/>
    <property type="match status" value="1"/>
</dbReference>
<keyword evidence="4" id="KW-0547">Nucleotide-binding</keyword>
<evidence type="ECO:0000256" key="2">
    <source>
        <dbReference type="ARBA" id="ARBA00022649"/>
    </source>
</evidence>
<evidence type="ECO:0000256" key="1">
    <source>
        <dbReference type="ARBA" id="ARBA00022553"/>
    </source>
</evidence>
<dbReference type="EMBL" id="LSTO01000001">
    <property type="protein sequence ID" value="OWW21855.1"/>
    <property type="molecule type" value="Genomic_DNA"/>
</dbReference>
<comment type="caution">
    <text evidence="6">The sequence shown here is derived from an EMBL/GenBank/DDBJ whole genome shotgun (WGS) entry which is preliminary data.</text>
</comment>
<proteinExistence type="predicted"/>
<keyword evidence="2" id="KW-1277">Toxin-antitoxin system</keyword>
<dbReference type="RefSeq" id="WP_088708694.1">
    <property type="nucleotide sequence ID" value="NZ_LSTO01000001.1"/>
</dbReference>
<dbReference type="PANTHER" id="PTHR34139:SF1">
    <property type="entry name" value="RNASE MJ1380-RELATED"/>
    <property type="match status" value="1"/>
</dbReference>
<dbReference type="InterPro" id="IPR008201">
    <property type="entry name" value="HepT-like"/>
</dbReference>
<evidence type="ECO:0000256" key="5">
    <source>
        <dbReference type="ARBA" id="ARBA00022801"/>
    </source>
</evidence>
<organism evidence="6 7">
    <name type="scientific">Noviherbaspirillum denitrificans</name>
    <dbReference type="NCBI Taxonomy" id="1968433"/>
    <lineage>
        <taxon>Bacteria</taxon>
        <taxon>Pseudomonadati</taxon>
        <taxon>Pseudomonadota</taxon>
        <taxon>Betaproteobacteria</taxon>
        <taxon>Burkholderiales</taxon>
        <taxon>Oxalobacteraceae</taxon>
        <taxon>Noviherbaspirillum</taxon>
    </lineage>
</organism>
<dbReference type="GO" id="GO:0016787">
    <property type="term" value="F:hydrolase activity"/>
    <property type="evidence" value="ECO:0007669"/>
    <property type="project" value="UniProtKB-KW"/>
</dbReference>
<evidence type="ECO:0000313" key="6">
    <source>
        <dbReference type="EMBL" id="OWW21855.1"/>
    </source>
</evidence>
<dbReference type="GO" id="GO:0000166">
    <property type="term" value="F:nucleotide binding"/>
    <property type="evidence" value="ECO:0007669"/>
    <property type="project" value="UniProtKB-KW"/>
</dbReference>
<dbReference type="InterPro" id="IPR051813">
    <property type="entry name" value="HepT_RNase_toxin"/>
</dbReference>
<keyword evidence="3" id="KW-0540">Nuclease</keyword>
<evidence type="ECO:0000256" key="4">
    <source>
        <dbReference type="ARBA" id="ARBA00022741"/>
    </source>
</evidence>
<keyword evidence="7" id="KW-1185">Reference proteome</keyword>
<name>A0A254TH50_9BURK</name>
<sequence length="127" mass="14902">MTRNASRVPDYLEHIQQAIERIRRYTEEMDETAFLQNEMVQDAVIRNIEIVGEAANNIGKCDPDFADQHSDFPWTVIYALRNHASQSYLKIDLEIVWKTIQTELSPMHQQVVKLLQFRQNRHPAPKP</sequence>
<dbReference type="GO" id="GO:0110001">
    <property type="term" value="C:toxin-antitoxin complex"/>
    <property type="evidence" value="ECO:0007669"/>
    <property type="project" value="InterPro"/>
</dbReference>
<keyword evidence="1" id="KW-0597">Phosphoprotein</keyword>
<gene>
    <name evidence="6" type="ORF">AYR66_22510</name>
</gene>
<evidence type="ECO:0008006" key="8">
    <source>
        <dbReference type="Google" id="ProtNLM"/>
    </source>
</evidence>
<evidence type="ECO:0000256" key="3">
    <source>
        <dbReference type="ARBA" id="ARBA00022722"/>
    </source>
</evidence>
<dbReference type="Proteomes" id="UP000197535">
    <property type="component" value="Unassembled WGS sequence"/>
</dbReference>